<dbReference type="Proteomes" id="UP000271162">
    <property type="component" value="Unassembled WGS sequence"/>
</dbReference>
<sequence>MSHSPLTRSGKLNKCHSRLACPKRTETGALYNQSFVGAPYEFAKKEKAHLQPLSKRSSRESSEKNRSDRAVDGVSSLDEAKAHREFPLALSVMDKVKKHSLLEKSLDDEKTGKIRQFFENDMISPSYRVLAFIHEAMNRLWERLMDGTDKFNFTKEIQMLLCEKEKSTARSSASDVHQKSKREKEQGSDSQKNTALSKASRLKAIIEAAFSPKKRETPKSDRPPKETPSPNKLKTGGSKTNVSKPAPTEPKGTLPRAQEKARLEKSGKQLELEKHEDKGVKEALQVKDPNVDKGKPAGVVVQQASQGPRTNLATSPRKRNVVQFKTAEDKTFGTGAMQGINVPRFDVPKPGGVFKTAEERPLSRTPSVKKKAKNVMSTAEDKELQIGFPPPVFETAEEKPLSSTPSARKKAKNVMSTAEDKELQIPPQKLEGVDPMLPELAVKSAGVLMQESAGSTIPEFRHDTSEYMGIPTSLPEKRKKGIMETAEDEPLMIGGQRNIEDFEPPPPVRTNADDVKAAEADGPPVQPATSEPEVPSLPSDDKKDSESAKTEKEVEGTQESIMAPPMSRYVGVTDDNRVENAEDGKEGENANDDEDGGAAGK</sequence>
<feature type="region of interest" description="Disordered" evidence="1">
    <location>
        <begin position="335"/>
        <end position="432"/>
    </location>
</feature>
<proteinExistence type="predicted"/>
<feature type="domain" description="DUF7774" evidence="2">
    <location>
        <begin position="84"/>
        <end position="167"/>
    </location>
</feature>
<feature type="region of interest" description="Disordered" evidence="1">
    <location>
        <begin position="47"/>
        <end position="76"/>
    </location>
</feature>
<dbReference type="InterPro" id="IPR056676">
    <property type="entry name" value="DUF7774"/>
</dbReference>
<feature type="compositionally biased region" description="Basic and acidic residues" evidence="1">
    <location>
        <begin position="539"/>
        <end position="555"/>
    </location>
</feature>
<keyword evidence="4" id="KW-1185">Reference proteome</keyword>
<reference evidence="3 4" key="2">
    <citation type="submission" date="2018-11" db="EMBL/GenBank/DDBJ databases">
        <authorList>
            <consortium name="Pathogen Informatics"/>
        </authorList>
    </citation>
    <scope>NUCLEOTIDE SEQUENCE [LARGE SCALE GENOMIC DNA]</scope>
</reference>
<feature type="compositionally biased region" description="Basic and acidic residues" evidence="1">
    <location>
        <begin position="176"/>
        <end position="187"/>
    </location>
</feature>
<evidence type="ECO:0000256" key="1">
    <source>
        <dbReference type="SAM" id="MobiDB-lite"/>
    </source>
</evidence>
<dbReference type="Pfam" id="PF24983">
    <property type="entry name" value="DUF7774"/>
    <property type="match status" value="1"/>
</dbReference>
<organism evidence="5">
    <name type="scientific">Nippostrongylus brasiliensis</name>
    <name type="common">Rat hookworm</name>
    <dbReference type="NCBI Taxonomy" id="27835"/>
    <lineage>
        <taxon>Eukaryota</taxon>
        <taxon>Metazoa</taxon>
        <taxon>Ecdysozoa</taxon>
        <taxon>Nematoda</taxon>
        <taxon>Chromadorea</taxon>
        <taxon>Rhabditida</taxon>
        <taxon>Rhabditina</taxon>
        <taxon>Rhabditomorpha</taxon>
        <taxon>Strongyloidea</taxon>
        <taxon>Heligmosomidae</taxon>
        <taxon>Nippostrongylus</taxon>
    </lineage>
</organism>
<evidence type="ECO:0000259" key="2">
    <source>
        <dbReference type="Pfam" id="PF24983"/>
    </source>
</evidence>
<protein>
    <submittedName>
        <fullName evidence="5">INCENP_ARK-bind domain-containing protein</fullName>
    </submittedName>
</protein>
<gene>
    <name evidence="3" type="ORF">NBR_LOCUS14807</name>
</gene>
<feature type="compositionally biased region" description="Basic and acidic residues" evidence="1">
    <location>
        <begin position="57"/>
        <end position="71"/>
    </location>
</feature>
<evidence type="ECO:0000313" key="3">
    <source>
        <dbReference type="EMBL" id="VDL78401.1"/>
    </source>
</evidence>
<feature type="compositionally biased region" description="Acidic residues" evidence="1">
    <location>
        <begin position="589"/>
        <end position="601"/>
    </location>
</feature>
<reference evidence="5" key="1">
    <citation type="submission" date="2017-02" db="UniProtKB">
        <authorList>
            <consortium name="WormBaseParasite"/>
        </authorList>
    </citation>
    <scope>IDENTIFICATION</scope>
</reference>
<dbReference type="AlphaFoldDB" id="A0A0N4YDT0"/>
<feature type="compositionally biased region" description="Basic and acidic residues" evidence="1">
    <location>
        <begin position="257"/>
        <end position="295"/>
    </location>
</feature>
<feature type="compositionally biased region" description="Polar residues" evidence="1">
    <location>
        <begin position="188"/>
        <end position="197"/>
    </location>
</feature>
<dbReference type="WBParaSite" id="NBR_0001480601-mRNA-1">
    <property type="protein sequence ID" value="NBR_0001480601-mRNA-1"/>
    <property type="gene ID" value="NBR_0001480601"/>
</dbReference>
<feature type="compositionally biased region" description="Basic and acidic residues" evidence="1">
    <location>
        <begin position="213"/>
        <end position="225"/>
    </location>
</feature>
<evidence type="ECO:0000313" key="5">
    <source>
        <dbReference type="WBParaSite" id="NBR_0001480601-mRNA-1"/>
    </source>
</evidence>
<feature type="region of interest" description="Disordered" evidence="1">
    <location>
        <begin position="456"/>
        <end position="601"/>
    </location>
</feature>
<name>A0A0N4YDT0_NIPBR</name>
<accession>A0A0N4YDT0</accession>
<feature type="region of interest" description="Disordered" evidence="1">
    <location>
        <begin position="165"/>
        <end position="295"/>
    </location>
</feature>
<feature type="compositionally biased region" description="Basic and acidic residues" evidence="1">
    <location>
        <begin position="574"/>
        <end position="588"/>
    </location>
</feature>
<dbReference type="EMBL" id="UYSL01021502">
    <property type="protein sequence ID" value="VDL78401.1"/>
    <property type="molecule type" value="Genomic_DNA"/>
</dbReference>
<feature type="compositionally biased region" description="Polar residues" evidence="1">
    <location>
        <begin position="228"/>
        <end position="243"/>
    </location>
</feature>
<evidence type="ECO:0000313" key="4">
    <source>
        <dbReference type="Proteomes" id="UP000271162"/>
    </source>
</evidence>